<dbReference type="Gene3D" id="1.10.510.10">
    <property type="entry name" value="Transferase(Phosphotransferase) domain 1"/>
    <property type="match status" value="1"/>
</dbReference>
<accession>A0A8J3I6Y2</accession>
<feature type="transmembrane region" description="Helical" evidence="5">
    <location>
        <begin position="306"/>
        <end position="329"/>
    </location>
</feature>
<dbReference type="InterPro" id="IPR036322">
    <property type="entry name" value="WD40_repeat_dom_sf"/>
</dbReference>
<keyword evidence="5" id="KW-0472">Membrane</keyword>
<dbReference type="GO" id="GO:0005524">
    <property type="term" value="F:ATP binding"/>
    <property type="evidence" value="ECO:0007669"/>
    <property type="project" value="UniProtKB-UniRule"/>
</dbReference>
<evidence type="ECO:0000256" key="5">
    <source>
        <dbReference type="SAM" id="Phobius"/>
    </source>
</evidence>
<name>A0A8J3I6Y2_9CHLR</name>
<organism evidence="7 8">
    <name type="scientific">Ktedonospora formicarum</name>
    <dbReference type="NCBI Taxonomy" id="2778364"/>
    <lineage>
        <taxon>Bacteria</taxon>
        <taxon>Bacillati</taxon>
        <taxon>Chloroflexota</taxon>
        <taxon>Ktedonobacteria</taxon>
        <taxon>Ktedonobacterales</taxon>
        <taxon>Ktedonobacteraceae</taxon>
        <taxon>Ktedonospora</taxon>
    </lineage>
</organism>
<keyword evidence="1 3" id="KW-0853">WD repeat</keyword>
<feature type="repeat" description="WD" evidence="3">
    <location>
        <begin position="511"/>
        <end position="552"/>
    </location>
</feature>
<proteinExistence type="predicted"/>
<feature type="repeat" description="WD" evidence="3">
    <location>
        <begin position="553"/>
        <end position="594"/>
    </location>
</feature>
<dbReference type="EMBL" id="BNJF01000003">
    <property type="protein sequence ID" value="GHO48233.1"/>
    <property type="molecule type" value="Genomic_DNA"/>
</dbReference>
<evidence type="ECO:0000256" key="1">
    <source>
        <dbReference type="ARBA" id="ARBA00022574"/>
    </source>
</evidence>
<keyword evidence="4" id="KW-0067">ATP-binding</keyword>
<sequence>MKEEITQQLGNYRLVRLLGKGAFAEVYLAEHINRGARVALKALRMYLPDERTHLVRQQAQALARLSHPNILSLIDAGLQFRQPYLVMEYAPGGTLRQRHFQGERLGIPTIHNYVRQITQGLYYAHEHGLAHGNLKPENILLDAHGKLVVSDFSIPALTYGAQTGAIGSLAYMSPEQIRGEVHASSDQYALGILIYEWLCGELPFQGTATEIAKQQISSPPPPIREKLPNLHPMLARVIHMALAKEDALRFESIQAFSEAFEQAIITHNANFTGMLAAVRPQSSATQLEQMVEKQDPKESRKRSRRALIAGLVGLGVFGVAGTGITSLIFTQQRSQGRVRLTYRGHNAGVLSFAWSSDGARIISGGEDHTAQVWNVADGRTIYTYRDQPEYLIKCTIWSPDNKRVACASNDQTVRVWNAVDGDNLYTFSGHSGPVNSVSWSPNGARIASASDDHSVQVWSPAQVGSVYSYLKHTQPVTDIAWSSDSKLIASCSADQTVRVWNSNNGNEVSSYNKHKAKLYTVAWSPDGQRIASAGADHTVRVWNVADGKDVAIYTGHTGAIYDIAWSPDGQRIVSGSADHTAQIWNAANGTLDYIYQGHYGTVNSVAWSHDGMWIATAGDDHTVQIWDAGGIFHFG</sequence>
<dbReference type="SMART" id="SM00320">
    <property type="entry name" value="WD40"/>
    <property type="match status" value="7"/>
</dbReference>
<dbReference type="Pfam" id="PF00400">
    <property type="entry name" value="WD40"/>
    <property type="match status" value="7"/>
</dbReference>
<dbReference type="PANTHER" id="PTHR19879">
    <property type="entry name" value="TRANSCRIPTION INITIATION FACTOR TFIID"/>
    <property type="match status" value="1"/>
</dbReference>
<reference evidence="7" key="1">
    <citation type="submission" date="2020-10" db="EMBL/GenBank/DDBJ databases">
        <title>Taxonomic study of unclassified bacteria belonging to the class Ktedonobacteria.</title>
        <authorList>
            <person name="Yabe S."/>
            <person name="Wang C.M."/>
            <person name="Zheng Y."/>
            <person name="Sakai Y."/>
            <person name="Cavaletti L."/>
            <person name="Monciardini P."/>
            <person name="Donadio S."/>
        </authorList>
    </citation>
    <scope>NUCLEOTIDE SEQUENCE</scope>
    <source>
        <strain evidence="7">SOSP1-1</strain>
    </source>
</reference>
<dbReference type="CDD" id="cd14014">
    <property type="entry name" value="STKc_PknB_like"/>
    <property type="match status" value="1"/>
</dbReference>
<evidence type="ECO:0000256" key="4">
    <source>
        <dbReference type="PROSITE-ProRule" id="PRU10141"/>
    </source>
</evidence>
<dbReference type="PROSITE" id="PS50294">
    <property type="entry name" value="WD_REPEATS_REGION"/>
    <property type="match status" value="6"/>
</dbReference>
<comment type="caution">
    <text evidence="7">The sequence shown here is derived from an EMBL/GenBank/DDBJ whole genome shotgun (WGS) entry which is preliminary data.</text>
</comment>
<feature type="binding site" evidence="4">
    <location>
        <position position="41"/>
    </location>
    <ligand>
        <name>ATP</name>
        <dbReference type="ChEBI" id="CHEBI:30616"/>
    </ligand>
</feature>
<dbReference type="PROSITE" id="PS50082">
    <property type="entry name" value="WD_REPEATS_2"/>
    <property type="match status" value="7"/>
</dbReference>
<dbReference type="RefSeq" id="WP_220197432.1">
    <property type="nucleotide sequence ID" value="NZ_BNJF01000003.1"/>
</dbReference>
<keyword evidence="8" id="KW-1185">Reference proteome</keyword>
<keyword evidence="5" id="KW-0812">Transmembrane</keyword>
<feature type="repeat" description="WD" evidence="3">
    <location>
        <begin position="469"/>
        <end position="510"/>
    </location>
</feature>
<dbReference type="Gene3D" id="2.130.10.10">
    <property type="entry name" value="YVTN repeat-like/Quinoprotein amine dehydrogenase"/>
    <property type="match status" value="3"/>
</dbReference>
<feature type="domain" description="Protein kinase" evidence="6">
    <location>
        <begin position="12"/>
        <end position="261"/>
    </location>
</feature>
<dbReference type="InterPro" id="IPR017441">
    <property type="entry name" value="Protein_kinase_ATP_BS"/>
</dbReference>
<dbReference type="PROSITE" id="PS50011">
    <property type="entry name" value="PROTEIN_KINASE_DOM"/>
    <property type="match status" value="1"/>
</dbReference>
<dbReference type="InterPro" id="IPR020472">
    <property type="entry name" value="WD40_PAC1"/>
</dbReference>
<dbReference type="PROSITE" id="PS00678">
    <property type="entry name" value="WD_REPEATS_1"/>
    <property type="match status" value="2"/>
</dbReference>
<feature type="repeat" description="WD" evidence="3">
    <location>
        <begin position="342"/>
        <end position="383"/>
    </location>
</feature>
<dbReference type="InterPro" id="IPR015943">
    <property type="entry name" value="WD40/YVTN_repeat-like_dom_sf"/>
</dbReference>
<dbReference type="AlphaFoldDB" id="A0A8J3I6Y2"/>
<evidence type="ECO:0000313" key="8">
    <source>
        <dbReference type="Proteomes" id="UP000612362"/>
    </source>
</evidence>
<gene>
    <name evidence="7" type="ORF">KSX_63960</name>
</gene>
<dbReference type="GO" id="GO:0004672">
    <property type="term" value="F:protein kinase activity"/>
    <property type="evidence" value="ECO:0007669"/>
    <property type="project" value="InterPro"/>
</dbReference>
<dbReference type="PROSITE" id="PS00107">
    <property type="entry name" value="PROTEIN_KINASE_ATP"/>
    <property type="match status" value="1"/>
</dbReference>
<feature type="repeat" description="WD" evidence="3">
    <location>
        <begin position="427"/>
        <end position="459"/>
    </location>
</feature>
<keyword evidence="2" id="KW-0677">Repeat</keyword>
<feature type="repeat" description="WD" evidence="3">
    <location>
        <begin position="595"/>
        <end position="627"/>
    </location>
</feature>
<dbReference type="InterPro" id="IPR011009">
    <property type="entry name" value="Kinase-like_dom_sf"/>
</dbReference>
<keyword evidence="4" id="KW-0547">Nucleotide-binding</keyword>
<evidence type="ECO:0000259" key="6">
    <source>
        <dbReference type="PROSITE" id="PS50011"/>
    </source>
</evidence>
<dbReference type="Pfam" id="PF00069">
    <property type="entry name" value="Pkinase"/>
    <property type="match status" value="1"/>
</dbReference>
<dbReference type="InterPro" id="IPR000719">
    <property type="entry name" value="Prot_kinase_dom"/>
</dbReference>
<dbReference type="InterPro" id="IPR001680">
    <property type="entry name" value="WD40_rpt"/>
</dbReference>
<dbReference type="InterPro" id="IPR019775">
    <property type="entry name" value="WD40_repeat_CS"/>
</dbReference>
<keyword evidence="5" id="KW-1133">Transmembrane helix</keyword>
<dbReference type="PANTHER" id="PTHR19879:SF9">
    <property type="entry name" value="TRANSCRIPTION INITIATION FACTOR TFIID SUBUNIT 5"/>
    <property type="match status" value="1"/>
</dbReference>
<dbReference type="Proteomes" id="UP000612362">
    <property type="component" value="Unassembled WGS sequence"/>
</dbReference>
<feature type="repeat" description="WD" evidence="3">
    <location>
        <begin position="397"/>
        <end position="426"/>
    </location>
</feature>
<dbReference type="SUPFAM" id="SSF56112">
    <property type="entry name" value="Protein kinase-like (PK-like)"/>
    <property type="match status" value="1"/>
</dbReference>
<dbReference type="SUPFAM" id="SSF50978">
    <property type="entry name" value="WD40 repeat-like"/>
    <property type="match status" value="1"/>
</dbReference>
<evidence type="ECO:0000313" key="7">
    <source>
        <dbReference type="EMBL" id="GHO48233.1"/>
    </source>
</evidence>
<evidence type="ECO:0000256" key="3">
    <source>
        <dbReference type="PROSITE-ProRule" id="PRU00221"/>
    </source>
</evidence>
<dbReference type="CDD" id="cd00200">
    <property type="entry name" value="WD40"/>
    <property type="match status" value="1"/>
</dbReference>
<dbReference type="PRINTS" id="PR00320">
    <property type="entry name" value="GPROTEINBRPT"/>
</dbReference>
<evidence type="ECO:0000256" key="2">
    <source>
        <dbReference type="ARBA" id="ARBA00022737"/>
    </source>
</evidence>
<protein>
    <recommendedName>
        <fullName evidence="6">Protein kinase domain-containing protein</fullName>
    </recommendedName>
</protein>